<keyword evidence="2" id="KW-1185">Reference proteome</keyword>
<dbReference type="SUPFAM" id="SSF47769">
    <property type="entry name" value="SAM/Pointed domain"/>
    <property type="match status" value="1"/>
</dbReference>
<protein>
    <recommendedName>
        <fullName evidence="3">SAM domain-containing protein</fullName>
    </recommendedName>
</protein>
<proteinExistence type="predicted"/>
<feature type="non-terminal residue" evidence="1">
    <location>
        <position position="1"/>
    </location>
</feature>
<reference evidence="1" key="1">
    <citation type="submission" date="2019-08" db="EMBL/GenBank/DDBJ databases">
        <title>The improved chromosome-level genome for the pearl oyster Pinctada fucata martensii using PacBio sequencing and Hi-C.</title>
        <authorList>
            <person name="Zheng Z."/>
        </authorList>
    </citation>
    <scope>NUCLEOTIDE SEQUENCE</scope>
    <source>
        <strain evidence="1">ZZ-2019</strain>
        <tissue evidence="1">Adductor muscle</tissue>
    </source>
</reference>
<dbReference type="EMBL" id="VSWD01000009">
    <property type="protein sequence ID" value="KAK3093875.1"/>
    <property type="molecule type" value="Genomic_DNA"/>
</dbReference>
<dbReference type="PANTHER" id="PTHR46829:SF1">
    <property type="entry name" value="STERILE ALPHA MOTIF DOMAIN-CONTAINING PROTEIN 15"/>
    <property type="match status" value="1"/>
</dbReference>
<dbReference type="PANTHER" id="PTHR46829">
    <property type="entry name" value="STERILE ALPHA MOTIF DOMAIN-CONTAINING PROTEIN 15"/>
    <property type="match status" value="1"/>
</dbReference>
<sequence length="107" mass="12706">SCFERNFITGRKLIAIDASALPAMGIHDFNHIKELSRLIRELLDIPFHPTNRSLRMRDPKIAYLEMKRRTGIEMDSTTYNTFLFENKHFFPQTRRRSFSKKRSSKSK</sequence>
<gene>
    <name evidence="1" type="ORF">FSP39_021314</name>
</gene>
<dbReference type="AlphaFoldDB" id="A0AA88Y495"/>
<comment type="caution">
    <text evidence="1">The sequence shown here is derived from an EMBL/GenBank/DDBJ whole genome shotgun (WGS) entry which is preliminary data.</text>
</comment>
<dbReference type="InterPro" id="IPR013761">
    <property type="entry name" value="SAM/pointed_sf"/>
</dbReference>
<name>A0AA88Y495_PINIB</name>
<dbReference type="Gene3D" id="1.10.150.50">
    <property type="entry name" value="Transcription Factor, Ets-1"/>
    <property type="match status" value="1"/>
</dbReference>
<evidence type="ECO:0000313" key="2">
    <source>
        <dbReference type="Proteomes" id="UP001186944"/>
    </source>
</evidence>
<organism evidence="1 2">
    <name type="scientific">Pinctada imbricata</name>
    <name type="common">Atlantic pearl-oyster</name>
    <name type="synonym">Pinctada martensii</name>
    <dbReference type="NCBI Taxonomy" id="66713"/>
    <lineage>
        <taxon>Eukaryota</taxon>
        <taxon>Metazoa</taxon>
        <taxon>Spiralia</taxon>
        <taxon>Lophotrochozoa</taxon>
        <taxon>Mollusca</taxon>
        <taxon>Bivalvia</taxon>
        <taxon>Autobranchia</taxon>
        <taxon>Pteriomorphia</taxon>
        <taxon>Pterioida</taxon>
        <taxon>Pterioidea</taxon>
        <taxon>Pteriidae</taxon>
        <taxon>Pinctada</taxon>
    </lineage>
</organism>
<dbReference type="Proteomes" id="UP001186944">
    <property type="component" value="Unassembled WGS sequence"/>
</dbReference>
<evidence type="ECO:0008006" key="3">
    <source>
        <dbReference type="Google" id="ProtNLM"/>
    </source>
</evidence>
<accession>A0AA88Y495</accession>
<evidence type="ECO:0000313" key="1">
    <source>
        <dbReference type="EMBL" id="KAK3093875.1"/>
    </source>
</evidence>